<evidence type="ECO:0000259" key="1">
    <source>
        <dbReference type="Pfam" id="PF00534"/>
    </source>
</evidence>
<keyword evidence="4" id="KW-1185">Reference proteome</keyword>
<dbReference type="InterPro" id="IPR028098">
    <property type="entry name" value="Glyco_trans_4-like_N"/>
</dbReference>
<dbReference type="Pfam" id="PF00534">
    <property type="entry name" value="Glycos_transf_1"/>
    <property type="match status" value="1"/>
</dbReference>
<dbReference type="EMBL" id="JACEFB010000004">
    <property type="protein sequence ID" value="MBA2226051.1"/>
    <property type="molecule type" value="Genomic_DNA"/>
</dbReference>
<feature type="domain" description="Glycosyltransferase subfamily 4-like N-terminal" evidence="2">
    <location>
        <begin position="13"/>
        <end position="186"/>
    </location>
</feature>
<keyword evidence="3" id="KW-0808">Transferase</keyword>
<accession>A0A7V8VDP7</accession>
<dbReference type="Pfam" id="PF13439">
    <property type="entry name" value="Glyco_transf_4"/>
    <property type="match status" value="1"/>
</dbReference>
<dbReference type="SUPFAM" id="SSF53756">
    <property type="entry name" value="UDP-Glycosyltransferase/glycogen phosphorylase"/>
    <property type="match status" value="1"/>
</dbReference>
<evidence type="ECO:0000313" key="3">
    <source>
        <dbReference type="EMBL" id="MBA2226051.1"/>
    </source>
</evidence>
<feature type="domain" description="Glycosyl transferase family 1" evidence="1">
    <location>
        <begin position="202"/>
        <end position="361"/>
    </location>
</feature>
<dbReference type="Proteomes" id="UP000542342">
    <property type="component" value="Unassembled WGS sequence"/>
</dbReference>
<gene>
    <name evidence="3" type="ORF">H0921_07735</name>
</gene>
<reference evidence="3 4" key="1">
    <citation type="submission" date="2020-07" db="EMBL/GenBank/DDBJ databases">
        <title>Thermogemmata thermophila gen. nov., sp. nov., a novel moderate thermophilic planctomycete from a Kamchatka hot spring.</title>
        <authorList>
            <person name="Elcheninov A.G."/>
            <person name="Podosokorskaya O.A."/>
            <person name="Kovaleva O.L."/>
            <person name="Novikov A."/>
            <person name="Bonch-Osmolovskaya E.A."/>
            <person name="Toshchakov S.V."/>
            <person name="Kublanov I.V."/>
        </authorList>
    </citation>
    <scope>NUCLEOTIDE SEQUENCE [LARGE SCALE GENOMIC DNA]</scope>
    <source>
        <strain evidence="3 4">2918</strain>
    </source>
</reference>
<sequence>MVQLGKYYPPAQGGIEQHTRTLAQGLAQLGCQMAVVVVNHQDRRGRDVTYRPVAVTADCQEWDGAVRVYRAGRWFHAWRTDVCPRLPALLGQLQRAFRPHLWHLHAPNITMLAALCLVPGLSPLVITHHSDIIRQRIGKYLVRPAELRLYRRAQALVADSAAYAAGSPLLQRFRAKVFAVPLGIDVTAFSQPEAEVLEEAERWRRRYGQPLWLCVGRMTPYKGFDVAITALQQVPGQLLLVGSGPEEKRWRHLAERLGVQARVHFLGAVEEAVLRVAYRAATALWFPSRNRAEGFGLVQVEAMASGCPVINTAIAHSGVPWVCRHEQEGLTVPADDTDALAQAAQRLWQDAALRARLSAGALRRAAEFDTRLMCQRYLKLYQRVIASAHKGQPALCRRFAECP</sequence>
<protein>
    <submittedName>
        <fullName evidence="3">Glycosyltransferase</fullName>
    </submittedName>
</protein>
<comment type="caution">
    <text evidence="3">The sequence shown here is derived from an EMBL/GenBank/DDBJ whole genome shotgun (WGS) entry which is preliminary data.</text>
</comment>
<name>A0A7V8VDP7_9BACT</name>
<dbReference type="GO" id="GO:0016757">
    <property type="term" value="F:glycosyltransferase activity"/>
    <property type="evidence" value="ECO:0007669"/>
    <property type="project" value="InterPro"/>
</dbReference>
<dbReference type="Gene3D" id="3.40.50.2000">
    <property type="entry name" value="Glycogen Phosphorylase B"/>
    <property type="match status" value="2"/>
</dbReference>
<dbReference type="PANTHER" id="PTHR45947">
    <property type="entry name" value="SULFOQUINOVOSYL TRANSFERASE SQD2"/>
    <property type="match status" value="1"/>
</dbReference>
<dbReference type="InterPro" id="IPR050194">
    <property type="entry name" value="Glycosyltransferase_grp1"/>
</dbReference>
<organism evidence="3 4">
    <name type="scientific">Thermogemmata fonticola</name>
    <dbReference type="NCBI Taxonomy" id="2755323"/>
    <lineage>
        <taxon>Bacteria</taxon>
        <taxon>Pseudomonadati</taxon>
        <taxon>Planctomycetota</taxon>
        <taxon>Planctomycetia</taxon>
        <taxon>Gemmatales</taxon>
        <taxon>Gemmataceae</taxon>
        <taxon>Thermogemmata</taxon>
    </lineage>
</organism>
<dbReference type="InterPro" id="IPR001296">
    <property type="entry name" value="Glyco_trans_1"/>
</dbReference>
<proteinExistence type="predicted"/>
<dbReference type="PANTHER" id="PTHR45947:SF3">
    <property type="entry name" value="SULFOQUINOVOSYL TRANSFERASE SQD2"/>
    <property type="match status" value="1"/>
</dbReference>
<evidence type="ECO:0000259" key="2">
    <source>
        <dbReference type="Pfam" id="PF13439"/>
    </source>
</evidence>
<dbReference type="AlphaFoldDB" id="A0A7V8VDP7"/>
<evidence type="ECO:0000313" key="4">
    <source>
        <dbReference type="Proteomes" id="UP000542342"/>
    </source>
</evidence>